<evidence type="ECO:0000259" key="1">
    <source>
        <dbReference type="PROSITE" id="PS51186"/>
    </source>
</evidence>
<dbReference type="PROSITE" id="PS51186">
    <property type="entry name" value="GNAT"/>
    <property type="match status" value="1"/>
</dbReference>
<dbReference type="InterPro" id="IPR051531">
    <property type="entry name" value="N-acetyltransferase"/>
</dbReference>
<evidence type="ECO:0000313" key="3">
    <source>
        <dbReference type="Proteomes" id="UP000054623"/>
    </source>
</evidence>
<dbReference type="PANTHER" id="PTHR43792:SF1">
    <property type="entry name" value="N-ACETYLTRANSFERASE DOMAIN-CONTAINING PROTEIN"/>
    <property type="match status" value="1"/>
</dbReference>
<dbReference type="Pfam" id="PF13302">
    <property type="entry name" value="Acetyltransf_3"/>
    <property type="match status" value="1"/>
</dbReference>
<dbReference type="RefSeq" id="WP_058490830.1">
    <property type="nucleotide sequence ID" value="NZ_LOCK01000013.1"/>
</dbReference>
<dbReference type="AlphaFoldDB" id="A0A0W1JM30"/>
<comment type="caution">
    <text evidence="2">The sequence shown here is derived from an EMBL/GenBank/DDBJ whole genome shotgun (WGS) entry which is preliminary data.</text>
</comment>
<dbReference type="EMBL" id="LOCK01000013">
    <property type="protein sequence ID" value="KTE92534.1"/>
    <property type="molecule type" value="Genomic_DNA"/>
</dbReference>
<keyword evidence="2" id="KW-0808">Transferase</keyword>
<dbReference type="GO" id="GO:0016747">
    <property type="term" value="F:acyltransferase activity, transferring groups other than amino-acyl groups"/>
    <property type="evidence" value="ECO:0007669"/>
    <property type="project" value="InterPro"/>
</dbReference>
<accession>A0A0W1JM30</accession>
<name>A0A0W1JM30_DESHA</name>
<evidence type="ECO:0000313" key="2">
    <source>
        <dbReference type="EMBL" id="KTE92534.1"/>
    </source>
</evidence>
<feature type="domain" description="N-acetyltransferase" evidence="1">
    <location>
        <begin position="14"/>
        <end position="180"/>
    </location>
</feature>
<dbReference type="PANTHER" id="PTHR43792">
    <property type="entry name" value="GNAT FAMILY, PUTATIVE (AFU_ORTHOLOGUE AFUA_3G00765)-RELATED-RELATED"/>
    <property type="match status" value="1"/>
</dbReference>
<protein>
    <submittedName>
        <fullName evidence="2">GNAT family acetyltransferase</fullName>
    </submittedName>
</protein>
<gene>
    <name evidence="2" type="ORF">AT727_18610</name>
</gene>
<proteinExistence type="predicted"/>
<organism evidence="2 3">
    <name type="scientific">Desulfitobacterium hafniense</name>
    <name type="common">Desulfitobacterium frappieri</name>
    <dbReference type="NCBI Taxonomy" id="49338"/>
    <lineage>
        <taxon>Bacteria</taxon>
        <taxon>Bacillati</taxon>
        <taxon>Bacillota</taxon>
        <taxon>Clostridia</taxon>
        <taxon>Eubacteriales</taxon>
        <taxon>Desulfitobacteriaceae</taxon>
        <taxon>Desulfitobacterium</taxon>
    </lineage>
</organism>
<dbReference type="InterPro" id="IPR000182">
    <property type="entry name" value="GNAT_dom"/>
</dbReference>
<sequence length="189" mass="21992">MRHRGTKELETEGLILRRFELTDAEAMFKNWANDGEVTKYLTWPPHDNVEVSSEVLKDWVSQYEDETFYQWAIVLKENGSEPIGSISIVKMDDRIDMVHVGYCIGKRWWRQGITSEALAELMRFFFAEVQVNRIESRHDPRNPNSGKVMKKCGLLYEGTLKQGDRSNQGICDCSMYGLVAEDYYANHQR</sequence>
<dbReference type="Gene3D" id="3.40.630.30">
    <property type="match status" value="1"/>
</dbReference>
<reference evidence="2 3" key="1">
    <citation type="submission" date="2015-12" db="EMBL/GenBank/DDBJ databases">
        <title>Draft Genome Sequence of Desulfitobacterium hafniense Strain DH, a Sulfate-reducing Bacterium Isolated from Paddy Soils.</title>
        <authorList>
            <person name="Bao P."/>
            <person name="Zhang X."/>
            <person name="Li G."/>
        </authorList>
    </citation>
    <scope>NUCLEOTIDE SEQUENCE [LARGE SCALE GENOMIC DNA]</scope>
    <source>
        <strain evidence="2 3">DH</strain>
    </source>
</reference>
<dbReference type="InterPro" id="IPR016181">
    <property type="entry name" value="Acyl_CoA_acyltransferase"/>
</dbReference>
<dbReference type="Proteomes" id="UP000054623">
    <property type="component" value="Unassembled WGS sequence"/>
</dbReference>
<dbReference type="SUPFAM" id="SSF55729">
    <property type="entry name" value="Acyl-CoA N-acyltransferases (Nat)"/>
    <property type="match status" value="1"/>
</dbReference>
<dbReference type="OrthoDB" id="9785602at2"/>